<dbReference type="RefSeq" id="WP_171111074.1">
    <property type="nucleotide sequence ID" value="NZ_CP053096.1"/>
</dbReference>
<dbReference type="KEGG" id="mmir:HLA87_01055"/>
<name>A0A6M4JBJ6_9MOLU</name>
<keyword evidence="2" id="KW-1185">Reference proteome</keyword>
<protein>
    <submittedName>
        <fullName evidence="1">Uncharacterized protein</fullName>
    </submittedName>
</protein>
<evidence type="ECO:0000313" key="2">
    <source>
        <dbReference type="Proteomes" id="UP000500686"/>
    </source>
</evidence>
<dbReference type="Proteomes" id="UP000500686">
    <property type="component" value="Chromosome"/>
</dbReference>
<gene>
    <name evidence="1" type="ORF">HLA87_01055</name>
</gene>
<dbReference type="NCBIfam" id="NF045968">
    <property type="entry name" value="mutase_MAG5620"/>
    <property type="match status" value="1"/>
</dbReference>
<dbReference type="EMBL" id="CP053096">
    <property type="protein sequence ID" value="QJR43386.1"/>
    <property type="molecule type" value="Genomic_DNA"/>
</dbReference>
<accession>A0A6M4JBJ6</accession>
<organism evidence="1 2">
    <name type="scientific">Mycoplasma miroungigenitalium</name>
    <dbReference type="NCBI Taxonomy" id="754515"/>
    <lineage>
        <taxon>Bacteria</taxon>
        <taxon>Bacillati</taxon>
        <taxon>Mycoplasmatota</taxon>
        <taxon>Mollicutes</taxon>
        <taxon>Mycoplasmataceae</taxon>
        <taxon>Mycoplasma</taxon>
    </lineage>
</organism>
<proteinExistence type="predicted"/>
<dbReference type="AlphaFoldDB" id="A0A6M4JBJ6"/>
<reference evidence="1 2" key="1">
    <citation type="submission" date="2020-05" db="EMBL/GenBank/DDBJ databases">
        <title>Novel Mycoplasma species detected in Mirounga angustirostris (northern elephant seal) from the USA.</title>
        <authorList>
            <person name="Volokhov D.V."/>
        </authorList>
    </citation>
    <scope>NUCLEOTIDE SEQUENCE [LARGE SCALE GENOMIC DNA]</scope>
    <source>
        <strain evidence="1 2">Mirounga ES2806-GEN</strain>
    </source>
</reference>
<evidence type="ECO:0000313" key="1">
    <source>
        <dbReference type="EMBL" id="QJR43386.1"/>
    </source>
</evidence>
<sequence length="517" mass="61670">MTDKNVLKKDKLLHINNNYVFLNKTEKDPVRLCSFLLLAQAIHENIKPKSKILISLEGETRNKYLTKVAKFLQSHGHIIYEYDKHSSAPMILDEYAMKVNPLDYLLKLTINTQFKYLQVNIKDSKFNDLAPEIQSEIYEMYVNNHEFNYDWDIKPFIKLNFDKYVSELCSKNEILKPFANVKQRYKSLSLLTHKNSTSLVLMKNLLQNYANNFKTKKRSHGLKWVKVVSKLFRKSMIKRKISNIFHFGDSSKINVGLLLNNRFHFADTNTLALIYLDFYLEEYKRAKKDISDFKVIIPYSSTYAVKDLLKQYGVGWTYFDHSNYKTVLNEKNYVFAYTENNFIANPKYSSEFNNYYFFICLIWMLNSYTNRNNLLSFKYNKLVESFGSIKTIKKRYKLEFEETKKITNFISTTITSDKKNKSKLSFSFEAIDKWDHNKYFFIKLITSKKHEVIFYYDFESKKLCVDIIMCMVYRYQDNYSFLEQCSIAMKINSILHKFKKFLKKLRKTTKNNNENIE</sequence>